<keyword evidence="2" id="KW-1185">Reference proteome</keyword>
<evidence type="ECO:0000313" key="2">
    <source>
        <dbReference type="Proteomes" id="UP000281553"/>
    </source>
</evidence>
<name>A0A3P7P546_DIBLA</name>
<organism evidence="1 2">
    <name type="scientific">Dibothriocephalus latus</name>
    <name type="common">Fish tapeworm</name>
    <name type="synonym">Diphyllobothrium latum</name>
    <dbReference type="NCBI Taxonomy" id="60516"/>
    <lineage>
        <taxon>Eukaryota</taxon>
        <taxon>Metazoa</taxon>
        <taxon>Spiralia</taxon>
        <taxon>Lophotrochozoa</taxon>
        <taxon>Platyhelminthes</taxon>
        <taxon>Cestoda</taxon>
        <taxon>Eucestoda</taxon>
        <taxon>Diphyllobothriidea</taxon>
        <taxon>Diphyllobothriidae</taxon>
        <taxon>Dibothriocephalus</taxon>
    </lineage>
</organism>
<accession>A0A3P7P546</accession>
<dbReference type="Proteomes" id="UP000281553">
    <property type="component" value="Unassembled WGS sequence"/>
</dbReference>
<gene>
    <name evidence="1" type="ORF">DILT_LOCUS11193</name>
</gene>
<proteinExistence type="predicted"/>
<evidence type="ECO:0000313" key="1">
    <source>
        <dbReference type="EMBL" id="VDN15362.1"/>
    </source>
</evidence>
<dbReference type="AlphaFoldDB" id="A0A3P7P546"/>
<sequence>MHRHTVILYFHSQHVTPRVKNGNPEAEIGPVSITDDGDLADQHLVDRNEFDERFEFPLFTTMLRAAILPTVGVVDKRKTQLYSRQ</sequence>
<protein>
    <submittedName>
        <fullName evidence="1">Uncharacterized protein</fullName>
    </submittedName>
</protein>
<reference evidence="1 2" key="1">
    <citation type="submission" date="2018-11" db="EMBL/GenBank/DDBJ databases">
        <authorList>
            <consortium name="Pathogen Informatics"/>
        </authorList>
    </citation>
    <scope>NUCLEOTIDE SEQUENCE [LARGE SCALE GENOMIC DNA]</scope>
</reference>
<dbReference type="EMBL" id="UYRU01062256">
    <property type="protein sequence ID" value="VDN15362.1"/>
    <property type="molecule type" value="Genomic_DNA"/>
</dbReference>